<gene>
    <name evidence="2" type="ORF">GUA46_14450</name>
</gene>
<protein>
    <submittedName>
        <fullName evidence="2">DUF4369 domain-containing protein</fullName>
    </submittedName>
</protein>
<name>A0A850NQG7_9FLAO</name>
<dbReference type="InterPro" id="IPR010916">
    <property type="entry name" value="TonB_box_CS"/>
</dbReference>
<evidence type="ECO:0000259" key="1">
    <source>
        <dbReference type="Pfam" id="PF14289"/>
    </source>
</evidence>
<sequence>MMKRILFVLLIGISVLSCEKNTQNTMTVSGNIKGLKKGTLYLQQFKDSTLAILDSLEIKGDGAFNFSTEVSEPEVFYLYLKKEDNNDINDRITFFGEPGTITINTAWNTFDTDVEISGSKSHEKLLEFHEMASKFNIKELGLLQQASNLDTEKDSLVLDSLQRLVNQNTISRYRYALNFGLNNGNSYATPYIMMTEASEANPKYLDSIYKGLTPEVAASKYGKEFKVFLDKNN</sequence>
<proteinExistence type="predicted"/>
<keyword evidence="3" id="KW-1185">Reference proteome</keyword>
<feature type="domain" description="DUF4369" evidence="1">
    <location>
        <begin position="26"/>
        <end position="125"/>
    </location>
</feature>
<organism evidence="2 3">
    <name type="scientific">Flagellimonas chongwuensis</name>
    <dbReference type="NCBI Taxonomy" id="2697365"/>
    <lineage>
        <taxon>Bacteria</taxon>
        <taxon>Pseudomonadati</taxon>
        <taxon>Bacteroidota</taxon>
        <taxon>Flavobacteriia</taxon>
        <taxon>Flavobacteriales</taxon>
        <taxon>Flavobacteriaceae</taxon>
        <taxon>Flagellimonas</taxon>
    </lineage>
</organism>
<comment type="caution">
    <text evidence="2">The sequence shown here is derived from an EMBL/GenBank/DDBJ whole genome shotgun (WGS) entry which is preliminary data.</text>
</comment>
<evidence type="ECO:0000313" key="2">
    <source>
        <dbReference type="EMBL" id="NVN19547.1"/>
    </source>
</evidence>
<reference evidence="2 3" key="1">
    <citation type="submission" date="2020-01" db="EMBL/GenBank/DDBJ databases">
        <title>Draft Genome Analysis of Muricauda sp. HICW Isolated from coastal seawater of PR China.</title>
        <authorList>
            <person name="Chen M.-X."/>
        </authorList>
    </citation>
    <scope>NUCLEOTIDE SEQUENCE [LARGE SCALE GENOMIC DNA]</scope>
    <source>
        <strain evidence="2 3">HICW</strain>
    </source>
</reference>
<dbReference type="Pfam" id="PF14289">
    <property type="entry name" value="DUF4369"/>
    <property type="match status" value="1"/>
</dbReference>
<dbReference type="Proteomes" id="UP000558089">
    <property type="component" value="Unassembled WGS sequence"/>
</dbReference>
<accession>A0A850NQG7</accession>
<dbReference type="PROSITE" id="PS51257">
    <property type="entry name" value="PROKAR_LIPOPROTEIN"/>
    <property type="match status" value="1"/>
</dbReference>
<dbReference type="AlphaFoldDB" id="A0A850NQG7"/>
<dbReference type="EMBL" id="WYET01000008">
    <property type="protein sequence ID" value="NVN19547.1"/>
    <property type="molecule type" value="Genomic_DNA"/>
</dbReference>
<dbReference type="InterPro" id="IPR025380">
    <property type="entry name" value="DUF4369"/>
</dbReference>
<dbReference type="PROSITE" id="PS00430">
    <property type="entry name" value="TONB_DEPENDENT_REC_1"/>
    <property type="match status" value="1"/>
</dbReference>
<evidence type="ECO:0000313" key="3">
    <source>
        <dbReference type="Proteomes" id="UP000558089"/>
    </source>
</evidence>